<evidence type="ECO:0000256" key="6">
    <source>
        <dbReference type="ARBA" id="ARBA00022879"/>
    </source>
</evidence>
<dbReference type="Proteomes" id="UP000097422">
    <property type="component" value="Genome"/>
</dbReference>
<sequence>MGAAVTLNRIKIAPGIADIRDKYMELGFNYPEYNKAVKFAEESYMYYYETSPGEIKPKFCLIDGMSIDHCSSFIVPEFAKQYVLIHGEPCSSFKFRPGSLIYYQNEVTPEYIKDLKHATDYIASGQRCHFIKKDYLLGDSDSVAKCCSKTNTKHCPKIFNNNYKTEHCDDFMTGFCRNDPGNPNCLEWLRAKRKPAMSTYSDICSKHMDARYCSEFIRIIRPDYFTFGDTALYVFCNDHKGNRNCWCANYPKSNSGDKYLGPRVCWLHECTDESRDRKWLYYNQDVQRTRCKYVGCTINVNSLALKNSQAELTSNCTRTTSAVGNVHHPGEPVVKDKIKLPTWLGAAITLVVISVIFYFISIYSRPKIKTNDINVRRR</sequence>
<dbReference type="Proteomes" id="UP000147474">
    <property type="component" value="Segment"/>
</dbReference>
<keyword evidence="10" id="KW-1160">Virus entry into host cell</keyword>
<evidence type="ECO:0000313" key="14">
    <source>
        <dbReference type="EMBL" id="ALF36293.1"/>
    </source>
</evidence>
<keyword evidence="8 11" id="KW-1133">Transmembrane helix</keyword>
<evidence type="ECO:0000256" key="10">
    <source>
        <dbReference type="ARBA" id="ARBA00023296"/>
    </source>
</evidence>
<evidence type="ECO:0000256" key="2">
    <source>
        <dbReference type="ARBA" id="ARBA00022506"/>
    </source>
</evidence>
<evidence type="ECO:0000256" key="3">
    <source>
        <dbReference type="ARBA" id="ARBA00022595"/>
    </source>
</evidence>
<evidence type="ECO:0000256" key="9">
    <source>
        <dbReference type="ARBA" id="ARBA00023136"/>
    </source>
</evidence>
<dbReference type="InterPro" id="IPR004251">
    <property type="entry name" value="Pox_virus_G9/A16"/>
</dbReference>
<reference evidence="13" key="3">
    <citation type="submission" date="2015-06" db="EMBL/GenBank/DDBJ databases">
        <authorList>
            <person name="Hoefler B.C."/>
            <person name="Straight P.D."/>
        </authorList>
    </citation>
    <scope>NUCLEOTIDE SEQUENCE</scope>
    <source>
        <strain evidence="13">IOC</strain>
    </source>
</reference>
<comment type="subcellular location">
    <subcellularLocation>
        <location evidence="1">Virion membrane</location>
        <topology evidence="1">Single-pass membrane protein</topology>
    </subcellularLocation>
</comment>
<accession>A0A0A7A5N7</accession>
<organism evidence="12 16">
    <name type="scientific">Vaccinia virus</name>
    <name type="common">VACV</name>
    <name type="synonym">Orthopoxvirus vaccinia</name>
    <dbReference type="NCBI Taxonomy" id="10245"/>
    <lineage>
        <taxon>Viruses</taxon>
        <taxon>Varidnaviria</taxon>
        <taxon>Bamfordvirae</taxon>
        <taxon>Nucleocytoviricota</taxon>
        <taxon>Pokkesviricetes</taxon>
        <taxon>Chitovirales</taxon>
        <taxon>Poxviridae</taxon>
        <taxon>Chordopoxvirinae</taxon>
        <taxon>Orthopoxvirus</taxon>
    </lineage>
</organism>
<dbReference type="Pfam" id="PF03003">
    <property type="entry name" value="Pox_G9-A16"/>
    <property type="match status" value="1"/>
</dbReference>
<keyword evidence="3" id="KW-1162">Viral penetration into host cytoplasm</keyword>
<dbReference type="EMBL" id="KF179385">
    <property type="protein sequence ID" value="AHB35774.1"/>
    <property type="molecule type" value="Genomic_DNA"/>
</dbReference>
<dbReference type="Proteomes" id="UP000126037">
    <property type="component" value="Segment"/>
</dbReference>
<evidence type="ECO:0000313" key="13">
    <source>
        <dbReference type="EMBL" id="ALF05132.1"/>
    </source>
</evidence>
<keyword evidence="4 11" id="KW-0812">Transmembrane</keyword>
<dbReference type="GO" id="GO:0039663">
    <property type="term" value="P:membrane fusion involved in viral entry into host cell"/>
    <property type="evidence" value="ECO:0007669"/>
    <property type="project" value="UniProtKB-KW"/>
</dbReference>
<keyword evidence="2" id="KW-1168">Fusion of virus membrane with host membrane</keyword>
<reference evidence="15 17" key="2">
    <citation type="journal article" date="2015" name="J. Virol.">
        <title>Genomic Analysis, Phenotype, and Virulence of the Historical Brazilian Smallpox Vaccine Strain IOC: Implications for the Origins and Evolutionary Relationships of Vaccinia Virus.</title>
        <authorList>
            <person name="Medaglia M.L."/>
            <person name="Moussatche N."/>
            <person name="Nitsche A."/>
            <person name="Dabrowski P.W."/>
            <person name="Li Y."/>
            <person name="Damon I.K."/>
            <person name="Lucas C.G."/>
            <person name="Arruda L.B."/>
            <person name="Damaso C.R."/>
        </authorList>
    </citation>
    <scope>NUCLEOTIDE SEQUENCE [LARGE SCALE GENOMIC DNA]</scope>
    <source>
        <strain evidence="14">Cantagalo</strain>
        <strain evidence="13">IOC</strain>
    </source>
</reference>
<proteinExistence type="predicted"/>
<evidence type="ECO:0000313" key="16">
    <source>
        <dbReference type="Proteomes" id="UP000126037"/>
    </source>
</evidence>
<feature type="transmembrane region" description="Helical" evidence="11">
    <location>
        <begin position="340"/>
        <end position="360"/>
    </location>
</feature>
<evidence type="ECO:0000256" key="4">
    <source>
        <dbReference type="ARBA" id="ARBA00022692"/>
    </source>
</evidence>
<keyword evidence="7" id="KW-0735">Signal-anchor</keyword>
<reference evidence="12 16" key="1">
    <citation type="submission" date="2013-05" db="EMBL/GenBank/DDBJ databases">
        <title>Full-genome sequencing and phylogenetic analysis of Serro 2, a Brazilian naturally-circulating human Vaccinia virus.</title>
        <authorList>
            <person name="de Souza Trindade G."/>
            <person name="Emerson G."/>
            <person name="Sammons S."/>
            <person name="Frace M."/>
            <person name="Govil D."/>
            <person name="Mota B.E.F."/>
            <person name="Abrahao J.S."/>
            <person name="Olsen-Rasmussen M."/>
            <person name="Goldsmith C.S."/>
            <person name="Li Y."/>
            <person name="Carroll D."/>
            <person name="da Fonseca F.G."/>
            <person name="Kroon E."/>
            <person name="Damon I."/>
        </authorList>
    </citation>
    <scope>NUCLEOTIDE SEQUENCE [LARGE SCALE GENOMIC DNA]</scope>
    <source>
        <strain evidence="12">Brazil Serro 2</strain>
    </source>
</reference>
<evidence type="ECO:0000256" key="8">
    <source>
        <dbReference type="ARBA" id="ARBA00022989"/>
    </source>
</evidence>
<evidence type="ECO:0000256" key="7">
    <source>
        <dbReference type="ARBA" id="ARBA00022968"/>
    </source>
</evidence>
<evidence type="ECO:0000313" key="15">
    <source>
        <dbReference type="Proteomes" id="UP000097422"/>
    </source>
</evidence>
<evidence type="ECO:0000313" key="17">
    <source>
        <dbReference type="Proteomes" id="UP000147474"/>
    </source>
</evidence>
<evidence type="ECO:0000313" key="12">
    <source>
        <dbReference type="EMBL" id="AHB35774.1"/>
    </source>
</evidence>
<evidence type="ECO:0000256" key="5">
    <source>
        <dbReference type="ARBA" id="ARBA00022844"/>
    </source>
</evidence>
<keyword evidence="6" id="KW-0261">Viral envelope protein</keyword>
<gene>
    <name evidence="12" type="primary">VACV_BRZ_SERRO2_134</name>
    <name evidence="14" type="ORF">VACV_CTGV_CM01_136</name>
    <name evidence="13" type="ORF">VACV_IOC_B141_162</name>
</gene>
<dbReference type="EMBL" id="KT013210">
    <property type="protein sequence ID" value="ALF36293.1"/>
    <property type="molecule type" value="Genomic_DNA"/>
</dbReference>
<keyword evidence="9 11" id="KW-0472">Membrane</keyword>
<name>A0A0A7A5N7_VACCV</name>
<dbReference type="GO" id="GO:0055036">
    <property type="term" value="C:virion membrane"/>
    <property type="evidence" value="ECO:0007669"/>
    <property type="project" value="UniProtKB-SubCell"/>
</dbReference>
<dbReference type="GO" id="GO:0019031">
    <property type="term" value="C:viral envelope"/>
    <property type="evidence" value="ECO:0007669"/>
    <property type="project" value="UniProtKB-KW"/>
</dbReference>
<dbReference type="EMBL" id="KT184690">
    <property type="protein sequence ID" value="ALF05132.1"/>
    <property type="molecule type" value="Genomic_DNA"/>
</dbReference>
<evidence type="ECO:0000256" key="11">
    <source>
        <dbReference type="SAM" id="Phobius"/>
    </source>
</evidence>
<dbReference type="GO" id="GO:0046718">
    <property type="term" value="P:symbiont entry into host cell"/>
    <property type="evidence" value="ECO:0007669"/>
    <property type="project" value="UniProtKB-KW"/>
</dbReference>
<keyword evidence="5" id="KW-0946">Virion</keyword>
<evidence type="ECO:0000256" key="1">
    <source>
        <dbReference type="ARBA" id="ARBA00004381"/>
    </source>
</evidence>
<protein>
    <submittedName>
        <fullName evidence="13">Integral component of the virus entry/fusion complex</fullName>
    </submittedName>
    <submittedName>
        <fullName evidence="12">Soluble myristylprotein</fullName>
    </submittedName>
</protein>